<dbReference type="AlphaFoldDB" id="A0AAQ3TG90"/>
<evidence type="ECO:0000313" key="2">
    <source>
        <dbReference type="EMBL" id="WVZ71975.1"/>
    </source>
</evidence>
<proteinExistence type="predicted"/>
<feature type="region of interest" description="Disordered" evidence="1">
    <location>
        <begin position="1"/>
        <end position="107"/>
    </location>
</feature>
<protein>
    <submittedName>
        <fullName evidence="2">Uncharacterized protein</fullName>
    </submittedName>
</protein>
<dbReference type="EMBL" id="CP144748">
    <property type="protein sequence ID" value="WVZ71975.1"/>
    <property type="molecule type" value="Genomic_DNA"/>
</dbReference>
<accession>A0AAQ3TG90</accession>
<evidence type="ECO:0000313" key="3">
    <source>
        <dbReference type="Proteomes" id="UP001341281"/>
    </source>
</evidence>
<sequence length="107" mass="11357">MERSVTGVSTRTAAKNTRTAANNSNPRSRTQKKIWGRRGCRPRGRREGAPEQQQARTCAAGGTRGPGRRHLGPGARRRPGAAAQPAAAGTAALQATQDRCTERIAPT</sequence>
<gene>
    <name evidence="2" type="ORF">U9M48_020502</name>
</gene>
<feature type="non-terminal residue" evidence="2">
    <location>
        <position position="1"/>
    </location>
</feature>
<feature type="compositionally biased region" description="Basic residues" evidence="1">
    <location>
        <begin position="66"/>
        <end position="79"/>
    </location>
</feature>
<organism evidence="2 3">
    <name type="scientific">Paspalum notatum var. saurae</name>
    <dbReference type="NCBI Taxonomy" id="547442"/>
    <lineage>
        <taxon>Eukaryota</taxon>
        <taxon>Viridiplantae</taxon>
        <taxon>Streptophyta</taxon>
        <taxon>Embryophyta</taxon>
        <taxon>Tracheophyta</taxon>
        <taxon>Spermatophyta</taxon>
        <taxon>Magnoliopsida</taxon>
        <taxon>Liliopsida</taxon>
        <taxon>Poales</taxon>
        <taxon>Poaceae</taxon>
        <taxon>PACMAD clade</taxon>
        <taxon>Panicoideae</taxon>
        <taxon>Andropogonodae</taxon>
        <taxon>Paspaleae</taxon>
        <taxon>Paspalinae</taxon>
        <taxon>Paspalum</taxon>
    </lineage>
</organism>
<dbReference type="Proteomes" id="UP001341281">
    <property type="component" value="Chromosome 04"/>
</dbReference>
<feature type="compositionally biased region" description="Low complexity" evidence="1">
    <location>
        <begin position="80"/>
        <end position="95"/>
    </location>
</feature>
<reference evidence="2 3" key="1">
    <citation type="submission" date="2024-02" db="EMBL/GenBank/DDBJ databases">
        <title>High-quality chromosome-scale genome assembly of Pensacola bahiagrass (Paspalum notatum Flugge var. saurae).</title>
        <authorList>
            <person name="Vega J.M."/>
            <person name="Podio M."/>
            <person name="Orjuela J."/>
            <person name="Siena L.A."/>
            <person name="Pessino S.C."/>
            <person name="Combes M.C."/>
            <person name="Mariac C."/>
            <person name="Albertini E."/>
            <person name="Pupilli F."/>
            <person name="Ortiz J.P.A."/>
            <person name="Leblanc O."/>
        </authorList>
    </citation>
    <scope>NUCLEOTIDE SEQUENCE [LARGE SCALE GENOMIC DNA]</scope>
    <source>
        <strain evidence="2">R1</strain>
        <tissue evidence="2">Leaf</tissue>
    </source>
</reference>
<feature type="compositionally biased region" description="Low complexity" evidence="1">
    <location>
        <begin position="9"/>
        <end position="25"/>
    </location>
</feature>
<keyword evidence="3" id="KW-1185">Reference proteome</keyword>
<name>A0AAQ3TG90_PASNO</name>
<feature type="compositionally biased region" description="Basic residues" evidence="1">
    <location>
        <begin position="29"/>
        <end position="44"/>
    </location>
</feature>
<evidence type="ECO:0000256" key="1">
    <source>
        <dbReference type="SAM" id="MobiDB-lite"/>
    </source>
</evidence>